<reference evidence="3 4" key="1">
    <citation type="submission" date="2018-06" db="EMBL/GenBank/DDBJ databases">
        <authorList>
            <consortium name="Pathogen Informatics"/>
            <person name="Doyle S."/>
        </authorList>
    </citation>
    <scope>NUCLEOTIDE SEQUENCE [LARGE SCALE GENOMIC DNA]</scope>
    <source>
        <strain evidence="3 4">NCTC12112</strain>
    </source>
</reference>
<keyword evidence="1" id="KW-0472">Membrane</keyword>
<keyword evidence="1" id="KW-1133">Transmembrane helix</keyword>
<evidence type="ECO:0000256" key="1">
    <source>
        <dbReference type="SAM" id="Phobius"/>
    </source>
</evidence>
<proteinExistence type="predicted"/>
<organism evidence="3 4">
    <name type="scientific">Fusobacterium ulcerans</name>
    <dbReference type="NCBI Taxonomy" id="861"/>
    <lineage>
        <taxon>Bacteria</taxon>
        <taxon>Fusobacteriati</taxon>
        <taxon>Fusobacteriota</taxon>
        <taxon>Fusobacteriia</taxon>
        <taxon>Fusobacteriales</taxon>
        <taxon>Fusobacteriaceae</taxon>
        <taxon>Fusobacterium</taxon>
    </lineage>
</organism>
<accession>A0AAX2J723</accession>
<dbReference type="Gene3D" id="2.40.128.130">
    <property type="entry name" value="Autotransporter beta-domain"/>
    <property type="match status" value="1"/>
</dbReference>
<dbReference type="SMART" id="SM00869">
    <property type="entry name" value="Autotransporter"/>
    <property type="match status" value="1"/>
</dbReference>
<feature type="transmembrane region" description="Helical" evidence="1">
    <location>
        <begin position="20"/>
        <end position="40"/>
    </location>
</feature>
<dbReference type="Proteomes" id="UP000249008">
    <property type="component" value="Chromosome 1"/>
</dbReference>
<evidence type="ECO:0000313" key="3">
    <source>
        <dbReference type="EMBL" id="SQJ00151.1"/>
    </source>
</evidence>
<dbReference type="InterPro" id="IPR005546">
    <property type="entry name" value="Autotransporte_beta"/>
</dbReference>
<dbReference type="GeneID" id="78455097"/>
<dbReference type="KEGG" id="ful:C4N20_09765"/>
<dbReference type="SUPFAM" id="SSF103515">
    <property type="entry name" value="Autotransporter"/>
    <property type="match status" value="1"/>
</dbReference>
<gene>
    <name evidence="3" type="ORF">NCTC12112_00506</name>
</gene>
<name>A0AAX2J723_9FUSO</name>
<dbReference type="EMBL" id="LS483487">
    <property type="protein sequence ID" value="SQJ00151.1"/>
    <property type="molecule type" value="Genomic_DNA"/>
</dbReference>
<evidence type="ECO:0000259" key="2">
    <source>
        <dbReference type="PROSITE" id="PS51208"/>
    </source>
</evidence>
<dbReference type="InterPro" id="IPR036709">
    <property type="entry name" value="Autotransporte_beta_dom_sf"/>
</dbReference>
<feature type="domain" description="Autotransporter" evidence="2">
    <location>
        <begin position="1156"/>
        <end position="1429"/>
    </location>
</feature>
<protein>
    <submittedName>
        <fullName evidence="3">Uncharacterized protein with a C-terminal OMP (Outer membrane protein) domain</fullName>
    </submittedName>
</protein>
<dbReference type="RefSeq" id="WP_005978363.1">
    <property type="nucleotide sequence ID" value="NZ_CABKNW010000003.1"/>
</dbReference>
<evidence type="ECO:0000313" key="4">
    <source>
        <dbReference type="Proteomes" id="UP000249008"/>
    </source>
</evidence>
<keyword evidence="1" id="KW-0812">Transmembrane</keyword>
<sequence length="1429" mass="147246">MISNFSEVEKSLKRCLKEKVSITAATVVGFLIAGTVAFGVEKTVTFTTTTDGQVTVQVEGVEGAAPITGANKSISVEKYLELVKAETESEQAGALAGLLTVKTDDKGVTTFAGAVGGEDTLGTVSATATDKGALTLITTDETNTSITSSLKIEAAGEEGKLATAMSADGEGHTVTNDGAIAVGKYAVGMSAKNGGTAVNNAEKTITVNGTGAVGMSAENGASIENQKDATIAISSAAGKGMVVTGNGTATNAGTIEVNNEESVGMLATTEAGQTATLINNGTIDVQAGTGIKVAGEGTTTITGGTITGTTTAVGIDVASSTGTLTIKNTKITVGAGGTGIKATGNTNITLKDGVILGLNAAGTGIAYTGDNGTTVTTANISTGDIDVQAGNGIIATMSKATGSTLDITTGTIKTENSKIGIKITGADGATTSKDKENTTATVTTTLGETAGTGVSVAGEAYNDITVNLGAADVAAIAEETSKAEVSGTGVEITANKANGKVVVNVNQDNLQVTDGKKLVGVTANAGDLTINTEKAVELLTGANLVDVTANTGNLTVNLNADKQSVVKGSLVNIASATGTTNVNINENVELKDNDGSIVKAAMTAGKLNINLNVEGDGLTVGADKVALDLSGVASSGTASVKNTGSVTIKGTGTLVEGHGSNATTTLTNQGLITVSAVNASNPNDSSHISVNKVAVENYGTIKLDISSEDFIAKAGDTAAGKSLDQLTIAEVQTALSTLGVIGSSDEAFSSIGYIDFKDEDKSFTTAKELSGEETVDDLAANLDHQPEDERGFEVKANNTLTLSSESKNDKLENVQFNLKGTMEIGGTEEVKIDNAGAGVKNQIQIKEDGQLKVAAGAELNYSGNISATNTENTASGKAAIINEGTLTLSNGTLNMVEPDPNPQVPVMASVFSAPTDRVAIFVDGDKITNLDGFTINGNILGKLNVSSLQGTINFKGISAVNGTVTDIKTIEVKDGMLTFGADSAIVSNATTETTDIKLTGGKMGVKIGENGGNVLENSEGEIKFTGLNQTGKVVLLTGDLTENTTFRLGTHTGLNDGDVTADGDIYYKITQGEGGKWNATFNEDALLEATGTKYLELGNIFVGTQAIHDLLSKDPNVRVAQLDDLYSNNIYSETVKMSLDTLKMNEDAVLSLNVRPKQGEFTAQGKFLFNNTDYDREGVTRDYKVETKNNGLLGVLEYGLTDTSSVGFAFSGTKQDLDMKNGASADGDAFYFGLYRNDTFNNIDLTTGLGYMIDRVDAENFIGKDKFDSTALSGYIQGKYNYAIGENLTLSPKARLTVTRFQQDSINNGRMKQEEIKDTIADVELGVELKKGIALETGKMNLLAGASFTTNVAGKDDDYYKVNFISKAGNNGASTKVKGANLEKNSLKLNVGADVELTNGVFYNGGLSYEFDDEDRDSIGVTLGAGYKF</sequence>
<dbReference type="Pfam" id="PF03797">
    <property type="entry name" value="Autotransporter"/>
    <property type="match status" value="1"/>
</dbReference>
<dbReference type="PROSITE" id="PS51208">
    <property type="entry name" value="AUTOTRANSPORTER"/>
    <property type="match status" value="1"/>
</dbReference>